<proteinExistence type="inferred from homology"/>
<dbReference type="EMBL" id="CP064954">
    <property type="protein sequence ID" value="QPK80354.1"/>
    <property type="molecule type" value="Genomic_DNA"/>
</dbReference>
<dbReference type="Pfam" id="PF10502">
    <property type="entry name" value="Peptidase_S26"/>
    <property type="match status" value="1"/>
</dbReference>
<dbReference type="Gene3D" id="2.10.109.10">
    <property type="entry name" value="Umud Fragment, subunit A"/>
    <property type="match status" value="1"/>
</dbReference>
<organism evidence="10 11">
    <name type="scientific">Corynebacterium lizhenjunii</name>
    <dbReference type="NCBI Taxonomy" id="2709394"/>
    <lineage>
        <taxon>Bacteria</taxon>
        <taxon>Bacillati</taxon>
        <taxon>Actinomycetota</taxon>
        <taxon>Actinomycetes</taxon>
        <taxon>Mycobacteriales</taxon>
        <taxon>Corynebacteriaceae</taxon>
        <taxon>Corynebacterium</taxon>
    </lineage>
</organism>
<dbReference type="PROSITE" id="PS00761">
    <property type="entry name" value="SPASE_I_3"/>
    <property type="match status" value="1"/>
</dbReference>
<dbReference type="NCBIfam" id="TIGR02227">
    <property type="entry name" value="sigpep_I_bact"/>
    <property type="match status" value="1"/>
</dbReference>
<evidence type="ECO:0000313" key="11">
    <source>
        <dbReference type="Proteomes" id="UP000594681"/>
    </source>
</evidence>
<evidence type="ECO:0000259" key="9">
    <source>
        <dbReference type="Pfam" id="PF10502"/>
    </source>
</evidence>
<dbReference type="InterPro" id="IPR019756">
    <property type="entry name" value="Pept_S26A_signal_pept_1_Ser-AS"/>
</dbReference>
<evidence type="ECO:0000256" key="6">
    <source>
        <dbReference type="ARBA" id="ARBA00022801"/>
    </source>
</evidence>
<evidence type="ECO:0000256" key="1">
    <source>
        <dbReference type="ARBA" id="ARBA00000677"/>
    </source>
</evidence>
<sequence>MVVGLMQTFVGRQYVIPSASMEPTLHGCEGCTGDRIFVEKLSYRGDKSPQPGDVIVFEGTESWNASYVSPRSSNPVVAKIQDGLSFVSLAPPDENTLVKRVIATGGQTVSCQEGDPAIMVDGKPINQDYVLDPPTYPVNDLVGSQACGGPYFGPVTIPAGNVFVMGDNRTNSLDSRYHMDDEFLGSIPEENVRGKVAFIFFPFSRIGGVDDPDIQAS</sequence>
<gene>
    <name evidence="10" type="primary">lepB</name>
    <name evidence="10" type="ORF">G7Y31_07575</name>
</gene>
<reference evidence="10 11" key="1">
    <citation type="submission" date="2020-11" db="EMBL/GenBank/DDBJ databases">
        <title>Corynebacterium sp. ZJ-599.</title>
        <authorList>
            <person name="Zhou J."/>
        </authorList>
    </citation>
    <scope>NUCLEOTIDE SEQUENCE [LARGE SCALE GENOMIC DNA]</scope>
    <source>
        <strain evidence="10 11">ZJ-599</strain>
    </source>
</reference>
<dbReference type="GO" id="GO:0006465">
    <property type="term" value="P:signal peptide processing"/>
    <property type="evidence" value="ECO:0007669"/>
    <property type="project" value="InterPro"/>
</dbReference>
<dbReference type="PANTHER" id="PTHR43390">
    <property type="entry name" value="SIGNAL PEPTIDASE I"/>
    <property type="match status" value="1"/>
</dbReference>
<evidence type="ECO:0000256" key="5">
    <source>
        <dbReference type="ARBA" id="ARBA00022670"/>
    </source>
</evidence>
<dbReference type="GO" id="GO:0004252">
    <property type="term" value="F:serine-type endopeptidase activity"/>
    <property type="evidence" value="ECO:0007669"/>
    <property type="project" value="InterPro"/>
</dbReference>
<dbReference type="KEGG" id="cliz:G7Y31_07575"/>
<evidence type="ECO:0000256" key="2">
    <source>
        <dbReference type="ARBA" id="ARBA00004401"/>
    </source>
</evidence>
<dbReference type="InterPro" id="IPR019533">
    <property type="entry name" value="Peptidase_S26"/>
</dbReference>
<dbReference type="PANTHER" id="PTHR43390:SF1">
    <property type="entry name" value="CHLOROPLAST PROCESSING PEPTIDASE"/>
    <property type="match status" value="1"/>
</dbReference>
<dbReference type="PROSITE" id="PS00501">
    <property type="entry name" value="SPASE_I_1"/>
    <property type="match status" value="1"/>
</dbReference>
<protein>
    <recommendedName>
        <fullName evidence="4 8">Signal peptidase I</fullName>
        <ecNumber evidence="4 8">3.4.21.89</ecNumber>
    </recommendedName>
</protein>
<accession>A0A7T0KGU2</accession>
<dbReference type="PRINTS" id="PR00727">
    <property type="entry name" value="LEADERPTASE"/>
</dbReference>
<dbReference type="InterPro" id="IPR036286">
    <property type="entry name" value="LexA/Signal_pep-like_sf"/>
</dbReference>
<evidence type="ECO:0000256" key="8">
    <source>
        <dbReference type="RuleBase" id="RU362042"/>
    </source>
</evidence>
<dbReference type="GO" id="GO:0009003">
    <property type="term" value="F:signal peptidase activity"/>
    <property type="evidence" value="ECO:0007669"/>
    <property type="project" value="UniProtKB-EC"/>
</dbReference>
<dbReference type="GO" id="GO:0005886">
    <property type="term" value="C:plasma membrane"/>
    <property type="evidence" value="ECO:0007669"/>
    <property type="project" value="UniProtKB-SubCell"/>
</dbReference>
<comment type="catalytic activity">
    <reaction evidence="1 8">
        <text>Cleavage of hydrophobic, N-terminal signal or leader sequences from secreted and periplasmic proteins.</text>
        <dbReference type="EC" id="3.4.21.89"/>
    </reaction>
</comment>
<keyword evidence="11" id="KW-1185">Reference proteome</keyword>
<dbReference type="CDD" id="cd06530">
    <property type="entry name" value="S26_SPase_I"/>
    <property type="match status" value="1"/>
</dbReference>
<evidence type="ECO:0000256" key="3">
    <source>
        <dbReference type="ARBA" id="ARBA00009370"/>
    </source>
</evidence>
<dbReference type="AlphaFoldDB" id="A0A7T0KGU2"/>
<keyword evidence="6 8" id="KW-0378">Hydrolase</keyword>
<keyword evidence="5 8" id="KW-0645">Protease</keyword>
<dbReference type="EC" id="3.4.21.89" evidence="4 8"/>
<comment type="subcellular location">
    <subcellularLocation>
        <location evidence="2">Cell membrane</location>
        <topology evidence="2">Single-pass type II membrane protein</topology>
    </subcellularLocation>
    <subcellularLocation>
        <location evidence="8">Membrane</location>
        <topology evidence="8">Single-pass type II membrane protein</topology>
    </subcellularLocation>
</comment>
<evidence type="ECO:0000256" key="7">
    <source>
        <dbReference type="PIRSR" id="PIRSR600223-1"/>
    </source>
</evidence>
<name>A0A7T0KGU2_9CORY</name>
<comment type="similarity">
    <text evidence="3 8">Belongs to the peptidase S26 family.</text>
</comment>
<evidence type="ECO:0000256" key="4">
    <source>
        <dbReference type="ARBA" id="ARBA00013208"/>
    </source>
</evidence>
<feature type="active site" evidence="7">
    <location>
        <position position="99"/>
    </location>
</feature>
<dbReference type="SUPFAM" id="SSF51306">
    <property type="entry name" value="LexA/Signal peptidase"/>
    <property type="match status" value="1"/>
</dbReference>
<dbReference type="InterPro" id="IPR000223">
    <property type="entry name" value="Pept_S26A_signal_pept_1"/>
</dbReference>
<dbReference type="Proteomes" id="UP000594681">
    <property type="component" value="Chromosome"/>
</dbReference>
<feature type="domain" description="Peptidase S26" evidence="9">
    <location>
        <begin position="2"/>
        <end position="201"/>
    </location>
</feature>
<feature type="active site" evidence="7">
    <location>
        <position position="20"/>
    </location>
</feature>
<evidence type="ECO:0000313" key="10">
    <source>
        <dbReference type="EMBL" id="QPK80354.1"/>
    </source>
</evidence>
<dbReference type="InterPro" id="IPR019758">
    <property type="entry name" value="Pept_S26A_signal_pept_1_CS"/>
</dbReference>